<proteinExistence type="predicted"/>
<keyword evidence="2" id="KW-0808">Transferase</keyword>
<sequence>MKIAILSTDGGGGGAPRAMQRLASGLSARGHAVNIIQATRNHAQPNAIVVESDGVPPEDDDCAQFIDNDYLHSRRTPRSNTFFSFQSKGFDLLELIRDGSYDVVNIHWSNFMLSPEMAGLLIALGKPVVFTLHDMGHFTGGCHYSAGCDGFERDCAPCSQVSDDTLAMTSALIAAKRLNYRQANVAAVAPSHWLADCASRSGVFELGSVHRISNAIETDLFRPMDKAEARRALGLDPSTRYILFGAHYTDEVRKGFSLLIEAIELLNRRLPENGAECVGELALLVFGEATPEIRSLGIPVTSFGFVSSDQHLAFIYNAADLLILPSLEDNQPNVMMEAMASGVPVVAFAVGGMNDMIRDGINGRLVAPGDVSALADAVLSLVTSPARAVGLGRIARNDILAEATLDRQAEHYEALFESLLGARQQATRGVAQEPVIATSAGFIPQSPIRLREQVAPRISTPNVRAERASFLAVRAAEEASAAAARDEAERRQQEAAARPRGLVARLTKLRRGISRSLSGSGKRL</sequence>
<organism evidence="2 3">
    <name type="scientific">Kaistia soli DSM 19436</name>
    <dbReference type="NCBI Taxonomy" id="1122133"/>
    <lineage>
        <taxon>Bacteria</taxon>
        <taxon>Pseudomonadati</taxon>
        <taxon>Pseudomonadota</taxon>
        <taxon>Alphaproteobacteria</taxon>
        <taxon>Hyphomicrobiales</taxon>
        <taxon>Kaistiaceae</taxon>
        <taxon>Kaistia</taxon>
    </lineage>
</organism>
<evidence type="ECO:0000313" key="2">
    <source>
        <dbReference type="EMBL" id="SHF19132.1"/>
    </source>
</evidence>
<gene>
    <name evidence="2" type="ORF">SAMN02745157_1861</name>
</gene>
<dbReference type="AlphaFoldDB" id="A0A1M4ZMV6"/>
<dbReference type="RefSeq" id="WP_073052357.1">
    <property type="nucleotide sequence ID" value="NZ_FQUP01000001.1"/>
</dbReference>
<name>A0A1M4ZMV6_9HYPH</name>
<dbReference type="Pfam" id="PF13439">
    <property type="entry name" value="Glyco_transf_4"/>
    <property type="match status" value="1"/>
</dbReference>
<dbReference type="Pfam" id="PF13692">
    <property type="entry name" value="Glyco_trans_1_4"/>
    <property type="match status" value="1"/>
</dbReference>
<feature type="domain" description="Glycosyltransferase subfamily 4-like N-terminal" evidence="1">
    <location>
        <begin position="13"/>
        <end position="219"/>
    </location>
</feature>
<dbReference type="PANTHER" id="PTHR12526">
    <property type="entry name" value="GLYCOSYLTRANSFERASE"/>
    <property type="match status" value="1"/>
</dbReference>
<evidence type="ECO:0000259" key="1">
    <source>
        <dbReference type="Pfam" id="PF13439"/>
    </source>
</evidence>
<dbReference type="GO" id="GO:0016757">
    <property type="term" value="F:glycosyltransferase activity"/>
    <property type="evidence" value="ECO:0007669"/>
    <property type="project" value="UniProtKB-ARBA"/>
</dbReference>
<dbReference type="OrthoDB" id="9807414at2"/>
<keyword evidence="3" id="KW-1185">Reference proteome</keyword>
<dbReference type="Proteomes" id="UP000184485">
    <property type="component" value="Unassembled WGS sequence"/>
</dbReference>
<dbReference type="SUPFAM" id="SSF53756">
    <property type="entry name" value="UDP-Glycosyltransferase/glycogen phosphorylase"/>
    <property type="match status" value="1"/>
</dbReference>
<evidence type="ECO:0000313" key="3">
    <source>
        <dbReference type="Proteomes" id="UP000184485"/>
    </source>
</evidence>
<dbReference type="Gene3D" id="3.40.50.2000">
    <property type="entry name" value="Glycogen Phosphorylase B"/>
    <property type="match status" value="2"/>
</dbReference>
<protein>
    <submittedName>
        <fullName evidence="2">Glycosyltransferase involved in cell wall bisynthesis</fullName>
    </submittedName>
</protein>
<accession>A0A1M4ZMV6</accession>
<dbReference type="InterPro" id="IPR028098">
    <property type="entry name" value="Glyco_trans_4-like_N"/>
</dbReference>
<reference evidence="2 3" key="1">
    <citation type="submission" date="2016-11" db="EMBL/GenBank/DDBJ databases">
        <authorList>
            <person name="Jaros S."/>
            <person name="Januszkiewicz K."/>
            <person name="Wedrychowicz H."/>
        </authorList>
    </citation>
    <scope>NUCLEOTIDE SEQUENCE [LARGE SCALE GENOMIC DNA]</scope>
    <source>
        <strain evidence="2 3">DSM 19436</strain>
    </source>
</reference>
<dbReference type="STRING" id="1122133.SAMN02745157_1861"/>
<dbReference type="PANTHER" id="PTHR12526:SF626">
    <property type="entry name" value="GLL4300 PROTEIN"/>
    <property type="match status" value="1"/>
</dbReference>
<dbReference type="EMBL" id="FQUP01000001">
    <property type="protein sequence ID" value="SHF19132.1"/>
    <property type="molecule type" value="Genomic_DNA"/>
</dbReference>